<dbReference type="OrthoDB" id="5961at2759"/>
<evidence type="ECO:0000313" key="4">
    <source>
        <dbReference type="EMBL" id="CCF60103.1"/>
    </source>
</evidence>
<dbReference type="GO" id="GO:0031965">
    <property type="term" value="C:nuclear membrane"/>
    <property type="evidence" value="ECO:0007669"/>
    <property type="project" value="InterPro"/>
</dbReference>
<dbReference type="GeneID" id="13883753"/>
<sequence>MEVNFSNLSISDNKENEMDLNILGLSIQDGNPSKKYMNYLPVNPSPLRQNFNELASYDEMEIDTEDVVESNDVDVLFKDNLNIVHEETEELDELEVEINENEEIYDEKELSLPKKNVIKALLSPTQLGAAAAATAYKGGRELTPEELKNVLKERSKLQPIQVQINNNNYHFHGEIEPNRGVEESLPNPWSSQSLPSSKKIYNLISYSQFLMNSFSISIIFMFIVRTIKSDLNSTWYKNKLTLINESSFCSKQYILNNCQINGKLPALSDDCETWYNCMNRNNDLIFNNKSILMFNLFGNLINSFIEPIGIKTLVVLLLGVLIWFFTSNFLMGFLRAKYYYGDSTTSHIKSSQQQDQNQLELIPHNKQF</sequence>
<dbReference type="Pfam" id="PF10104">
    <property type="entry name" value="Brr6_like_C_C"/>
    <property type="match status" value="1"/>
</dbReference>
<keyword evidence="2" id="KW-0812">Transmembrane</keyword>
<evidence type="ECO:0000256" key="2">
    <source>
        <dbReference type="SAM" id="Phobius"/>
    </source>
</evidence>
<dbReference type="PANTHER" id="PTHR28136:SF1">
    <property type="entry name" value="NUCLEUS EXPORT PROTEIN BRL1"/>
    <property type="match status" value="1"/>
</dbReference>
<name>H2B0F3_KAZAF</name>
<feature type="coiled-coil region" evidence="1">
    <location>
        <begin position="84"/>
        <end position="111"/>
    </location>
</feature>
<feature type="domain" description="Brl1/Brr6" evidence="3">
    <location>
        <begin position="203"/>
        <end position="335"/>
    </location>
</feature>
<dbReference type="SMART" id="SM01042">
    <property type="entry name" value="Brr6_like_C_C"/>
    <property type="match status" value="1"/>
</dbReference>
<dbReference type="PANTHER" id="PTHR28136">
    <property type="entry name" value="NUCLEUS EXPORT PROTEIN BRR6"/>
    <property type="match status" value="1"/>
</dbReference>
<dbReference type="InterPro" id="IPR018767">
    <property type="entry name" value="Brl1/Brr6_dom"/>
</dbReference>
<dbReference type="AlphaFoldDB" id="H2B0F3"/>
<dbReference type="KEGG" id="kaf:KAFR_0J00350"/>
<evidence type="ECO:0000259" key="3">
    <source>
        <dbReference type="SMART" id="SM01042"/>
    </source>
</evidence>
<accession>H2B0F3</accession>
<dbReference type="GO" id="GO:0055088">
    <property type="term" value="P:lipid homeostasis"/>
    <property type="evidence" value="ECO:0007669"/>
    <property type="project" value="EnsemblFungi"/>
</dbReference>
<dbReference type="InParanoid" id="H2B0F3"/>
<gene>
    <name evidence="4" type="primary">KAFR0J00350</name>
    <name evidence="4" type="ORF">KAFR_0J00350</name>
</gene>
<keyword evidence="1" id="KW-0175">Coiled coil</keyword>
<keyword evidence="5" id="KW-1185">Reference proteome</keyword>
<dbReference type="HOGENOM" id="CLU_031411_1_0_1"/>
<dbReference type="GO" id="GO:0006998">
    <property type="term" value="P:nuclear envelope organization"/>
    <property type="evidence" value="ECO:0007669"/>
    <property type="project" value="EnsemblFungi"/>
</dbReference>
<evidence type="ECO:0000313" key="5">
    <source>
        <dbReference type="Proteomes" id="UP000005220"/>
    </source>
</evidence>
<dbReference type="Proteomes" id="UP000005220">
    <property type="component" value="Chromosome 10"/>
</dbReference>
<dbReference type="InterPro" id="IPR040202">
    <property type="entry name" value="Brl1/Brr6"/>
</dbReference>
<dbReference type="eggNOG" id="KOG4503">
    <property type="taxonomic scope" value="Eukaryota"/>
</dbReference>
<protein>
    <recommendedName>
        <fullName evidence="3">Brl1/Brr6 domain-containing protein</fullName>
    </recommendedName>
</protein>
<evidence type="ECO:0000256" key="1">
    <source>
        <dbReference type="SAM" id="Coils"/>
    </source>
</evidence>
<feature type="transmembrane region" description="Helical" evidence="2">
    <location>
        <begin position="313"/>
        <end position="334"/>
    </location>
</feature>
<reference evidence="4 5" key="1">
    <citation type="journal article" date="2011" name="Proc. Natl. Acad. Sci. U.S.A.">
        <title>Evolutionary erosion of yeast sex chromosomes by mating-type switching accidents.</title>
        <authorList>
            <person name="Gordon J.L."/>
            <person name="Armisen D."/>
            <person name="Proux-Wera E."/>
            <person name="Oheigeartaigh S.S."/>
            <person name="Byrne K.P."/>
            <person name="Wolfe K.H."/>
        </authorList>
    </citation>
    <scope>NUCLEOTIDE SEQUENCE [LARGE SCALE GENOMIC DNA]</scope>
    <source>
        <strain evidence="5">ATCC 22294 / BCRC 22015 / CBS 2517 / CECT 1963 / NBRC 1671 / NRRL Y-8276</strain>
    </source>
</reference>
<dbReference type="RefSeq" id="XP_003959238.1">
    <property type="nucleotide sequence ID" value="XM_003959189.1"/>
</dbReference>
<dbReference type="EMBL" id="HE650830">
    <property type="protein sequence ID" value="CCF60103.1"/>
    <property type="molecule type" value="Genomic_DNA"/>
</dbReference>
<keyword evidence="2" id="KW-0472">Membrane</keyword>
<dbReference type="FunCoup" id="H2B0F3">
    <property type="interactions" value="41"/>
</dbReference>
<keyword evidence="2" id="KW-1133">Transmembrane helix</keyword>
<proteinExistence type="predicted"/>
<dbReference type="GO" id="GO:0005783">
    <property type="term" value="C:endoplasmic reticulum"/>
    <property type="evidence" value="ECO:0007669"/>
    <property type="project" value="EnsemblFungi"/>
</dbReference>
<organism evidence="4 5">
    <name type="scientific">Kazachstania africana (strain ATCC 22294 / BCRC 22015 / CBS 2517 / CECT 1963 / NBRC 1671 / NRRL Y-8276)</name>
    <name type="common">Yeast</name>
    <name type="synonym">Kluyveromyces africanus</name>
    <dbReference type="NCBI Taxonomy" id="1071382"/>
    <lineage>
        <taxon>Eukaryota</taxon>
        <taxon>Fungi</taxon>
        <taxon>Dikarya</taxon>
        <taxon>Ascomycota</taxon>
        <taxon>Saccharomycotina</taxon>
        <taxon>Saccharomycetes</taxon>
        <taxon>Saccharomycetales</taxon>
        <taxon>Saccharomycetaceae</taxon>
        <taxon>Kazachstania</taxon>
    </lineage>
</organism>